<evidence type="ECO:0000313" key="1">
    <source>
        <dbReference type="EMBL" id="MPN22014.1"/>
    </source>
</evidence>
<proteinExistence type="predicted"/>
<comment type="caution">
    <text evidence="1">The sequence shown here is derived from an EMBL/GenBank/DDBJ whole genome shotgun (WGS) entry which is preliminary data.</text>
</comment>
<dbReference type="EMBL" id="VSSQ01070153">
    <property type="protein sequence ID" value="MPN22014.1"/>
    <property type="molecule type" value="Genomic_DNA"/>
</dbReference>
<organism evidence="1">
    <name type="scientific">bioreactor metagenome</name>
    <dbReference type="NCBI Taxonomy" id="1076179"/>
    <lineage>
        <taxon>unclassified sequences</taxon>
        <taxon>metagenomes</taxon>
        <taxon>ecological metagenomes</taxon>
    </lineage>
</organism>
<dbReference type="AlphaFoldDB" id="A0A645GDB7"/>
<gene>
    <name evidence="1" type="ORF">SDC9_169397</name>
</gene>
<protein>
    <submittedName>
        <fullName evidence="1">Uncharacterized protein</fullName>
    </submittedName>
</protein>
<name>A0A645GDB7_9ZZZZ</name>
<sequence length="83" mass="9365">MGNSPVGAGFIPDSQLQTQFINQHLCLLTAPVQQIQIGGILDIRITNSGIQLEFSLVTRMWIRIVIIFILRIRVNLFRICPGF</sequence>
<accession>A0A645GDB7</accession>
<reference evidence="1" key="1">
    <citation type="submission" date="2019-08" db="EMBL/GenBank/DDBJ databases">
        <authorList>
            <person name="Kucharzyk K."/>
            <person name="Murdoch R.W."/>
            <person name="Higgins S."/>
            <person name="Loffler F."/>
        </authorList>
    </citation>
    <scope>NUCLEOTIDE SEQUENCE</scope>
</reference>